<dbReference type="InterPro" id="IPR015927">
    <property type="entry name" value="Peptidase_S24_S26A/B/C"/>
</dbReference>
<dbReference type="InterPro" id="IPR039418">
    <property type="entry name" value="LexA-like"/>
</dbReference>
<dbReference type="CDD" id="cd06529">
    <property type="entry name" value="S24_LexA-like"/>
    <property type="match status" value="1"/>
</dbReference>
<evidence type="ECO:0000256" key="3">
    <source>
        <dbReference type="ARBA" id="ARBA00023163"/>
    </source>
</evidence>
<evidence type="ECO:0000259" key="4">
    <source>
        <dbReference type="Pfam" id="PF00717"/>
    </source>
</evidence>
<evidence type="ECO:0000313" key="6">
    <source>
        <dbReference type="Proteomes" id="UP000830055"/>
    </source>
</evidence>
<keyword evidence="6" id="KW-1185">Reference proteome</keyword>
<gene>
    <name evidence="5" type="ORF">DPPLL_03350</name>
</gene>
<keyword evidence="2" id="KW-0238">DNA-binding</keyword>
<evidence type="ECO:0000313" key="5">
    <source>
        <dbReference type="EMBL" id="BDD85970.1"/>
    </source>
</evidence>
<dbReference type="Proteomes" id="UP000830055">
    <property type="component" value="Chromosome"/>
</dbReference>
<dbReference type="Pfam" id="PF00717">
    <property type="entry name" value="Peptidase_S24"/>
    <property type="match status" value="1"/>
</dbReference>
<evidence type="ECO:0000256" key="2">
    <source>
        <dbReference type="ARBA" id="ARBA00023125"/>
    </source>
</evidence>
<dbReference type="PANTHER" id="PTHR40661:SF3">
    <property type="entry name" value="FELS-1 PROPHAGE TRANSCRIPTIONAL REGULATOR"/>
    <property type="match status" value="1"/>
</dbReference>
<feature type="domain" description="Peptidase S24/S26A/S26B/S26C" evidence="4">
    <location>
        <begin position="47"/>
        <end position="170"/>
    </location>
</feature>
<dbReference type="SUPFAM" id="SSF51306">
    <property type="entry name" value="LexA/Signal peptidase"/>
    <property type="match status" value="1"/>
</dbReference>
<dbReference type="Gene3D" id="2.10.109.10">
    <property type="entry name" value="Umud Fragment, subunit A"/>
    <property type="match status" value="1"/>
</dbReference>
<dbReference type="EMBL" id="AP025516">
    <property type="protein sequence ID" value="BDD85970.1"/>
    <property type="molecule type" value="Genomic_DNA"/>
</dbReference>
<accession>A0ABM7W538</accession>
<sequence length="179" mass="19962">MVIAKETGYSIDWLLTGEGPPLREEAPTAPKSSIVSLPDQGDFDYIPMVEASLSAGGGAFVESEKVEGYYAFRKSWIKRVATSAKDLVLMRVIGDSMSPTIQARDTVMIDTARKQIKEGEIYAIRFDHTIMIKRLAFRPGGKILVISDNKKDYEPYEADTSDLNIIGQIIFFSRVFVTE</sequence>
<name>A0ABM7W538_9BACT</name>
<organism evidence="5 6">
    <name type="scientific">Desulfofustis limnaeus</name>
    <dbReference type="NCBI Taxonomy" id="2740163"/>
    <lineage>
        <taxon>Bacteria</taxon>
        <taxon>Pseudomonadati</taxon>
        <taxon>Thermodesulfobacteriota</taxon>
        <taxon>Desulfobulbia</taxon>
        <taxon>Desulfobulbales</taxon>
        <taxon>Desulfocapsaceae</taxon>
        <taxon>Desulfofustis</taxon>
    </lineage>
</organism>
<reference evidence="5 6" key="1">
    <citation type="submission" date="2022-01" db="EMBL/GenBank/DDBJ databases">
        <title>Desulfofustis limnae sp. nov., a novel mesophilic sulfate-reducing bacterium isolated from marsh soil.</title>
        <authorList>
            <person name="Watanabe M."/>
            <person name="Takahashi A."/>
            <person name="Kojima H."/>
            <person name="Fukui M."/>
        </authorList>
    </citation>
    <scope>NUCLEOTIDE SEQUENCE [LARGE SCALE GENOMIC DNA]</scope>
    <source>
        <strain evidence="5 6">PPLL</strain>
    </source>
</reference>
<keyword evidence="1" id="KW-0805">Transcription regulation</keyword>
<dbReference type="InterPro" id="IPR036286">
    <property type="entry name" value="LexA/Signal_pep-like_sf"/>
</dbReference>
<evidence type="ECO:0000256" key="1">
    <source>
        <dbReference type="ARBA" id="ARBA00023015"/>
    </source>
</evidence>
<dbReference type="PANTHER" id="PTHR40661">
    <property type="match status" value="1"/>
</dbReference>
<keyword evidence="3" id="KW-0804">Transcription</keyword>
<proteinExistence type="predicted"/>
<protein>
    <submittedName>
        <fullName evidence="5">Repressor</fullName>
    </submittedName>
</protein>